<dbReference type="AlphaFoldDB" id="A0A2N8PYL2"/>
<dbReference type="Proteomes" id="UP000288388">
    <property type="component" value="Unassembled WGS sequence"/>
</dbReference>
<sequence>MINFYPVHVYVSNYRMYSSLEKAHFNNSKSKNITSIFAVLNLKEIKSMKMNLFIYDIDINSFDTMKSAVNNCKKIMNK</sequence>
<proteinExistence type="predicted"/>
<organism evidence="1 2">
    <name type="scientific">Enterococcus avium</name>
    <name type="common">Streptococcus avium</name>
    <dbReference type="NCBI Taxonomy" id="33945"/>
    <lineage>
        <taxon>Bacteria</taxon>
        <taxon>Bacillati</taxon>
        <taxon>Bacillota</taxon>
        <taxon>Bacilli</taxon>
        <taxon>Lactobacillales</taxon>
        <taxon>Enterococcaceae</taxon>
        <taxon>Enterococcus</taxon>
    </lineage>
</organism>
<protein>
    <submittedName>
        <fullName evidence="1">Uncharacterized protein</fullName>
    </submittedName>
</protein>
<gene>
    <name evidence="1" type="ORF">EK398_17105</name>
</gene>
<dbReference type="EMBL" id="RYZS01000001">
    <property type="protein sequence ID" value="RVU96614.1"/>
    <property type="molecule type" value="Genomic_DNA"/>
</dbReference>
<comment type="caution">
    <text evidence="1">The sequence shown here is derived from an EMBL/GenBank/DDBJ whole genome shotgun (WGS) entry which is preliminary data.</text>
</comment>
<name>A0A2N8PYL2_ENTAV</name>
<evidence type="ECO:0000313" key="1">
    <source>
        <dbReference type="EMBL" id="RVU96614.1"/>
    </source>
</evidence>
<evidence type="ECO:0000313" key="2">
    <source>
        <dbReference type="Proteomes" id="UP000288388"/>
    </source>
</evidence>
<reference evidence="1 2" key="1">
    <citation type="submission" date="2018-12" db="EMBL/GenBank/DDBJ databases">
        <title>A novel vanA-carrying plasmid in a clinical isolate of Enterococcus avium.</title>
        <authorList>
            <person name="Bernasconi O.J."/>
            <person name="Luzzaro F."/>
            <person name="Endimiani A."/>
        </authorList>
    </citation>
    <scope>NUCLEOTIDE SEQUENCE [LARGE SCALE GENOMIC DNA]</scope>
    <source>
        <strain evidence="1 2">LC0559/18</strain>
    </source>
</reference>
<accession>A0A2N8PYL2</accession>